<organism evidence="2 3">
    <name type="scientific">Daedalea quercina L-15889</name>
    <dbReference type="NCBI Taxonomy" id="1314783"/>
    <lineage>
        <taxon>Eukaryota</taxon>
        <taxon>Fungi</taxon>
        <taxon>Dikarya</taxon>
        <taxon>Basidiomycota</taxon>
        <taxon>Agaricomycotina</taxon>
        <taxon>Agaricomycetes</taxon>
        <taxon>Polyporales</taxon>
        <taxon>Fomitopsis</taxon>
    </lineage>
</organism>
<feature type="signal peptide" evidence="1">
    <location>
        <begin position="1"/>
        <end position="19"/>
    </location>
</feature>
<name>A0A165T3U9_9APHY</name>
<dbReference type="OrthoDB" id="10261782at2759"/>
<evidence type="ECO:0000256" key="1">
    <source>
        <dbReference type="SAM" id="SignalP"/>
    </source>
</evidence>
<sequence length="541" mass="61059">MHWRQTLVVPLCVLGIVLGGNGAHEQVPFAPSCDCPPQGIHSTRPWDARLSTDATGNLVFQSLASLLQVGPNSKHNNGHSIVRASIPEGTLLYHGRANKEPPTRDWIALDSEHSQFFAAGANGTLFTFTTTRELQFLYFDGCSANKFDGVVDTQDVLFWDEVDYDPQDDWFAELARMDRMCEWGQQYGIDGIVRMQYNFEIMYCDVWNGGLQLISTASLVATDGMIFANPRKTTSTPSTLQDTAGVFAWVLPSPIGRLPPAPREPMIPPEGWKGSLPTTAEEVIHTGAWHNAGEVRIQVDPSTMISFYDPALTSLVEARRLSKRKEYRLAGISKEDVSRVQADVAEMMNRDPSAKSGVDWQALARVIQDWFSDRLPYIHHFLHQPFSNASAQAVIVRRAIYVSLLPYMGRDNVGTPDWYAHMAEGCATRYIAHLPMAKFTKQEYLLHNAIQEVLHEICRVYTVAWRDAFDVEEQSAHSTVQLLVKWRGEFDALIEWLDWPAWMKCDPPCGADEFCRWSQYAVWESDPKPEPRCISVTTIKF</sequence>
<keyword evidence="3" id="KW-1185">Reference proteome</keyword>
<feature type="chain" id="PRO_5007866843" evidence="1">
    <location>
        <begin position="20"/>
        <end position="541"/>
    </location>
</feature>
<dbReference type="EMBL" id="KV429039">
    <property type="protein sequence ID" value="KZT72895.1"/>
    <property type="molecule type" value="Genomic_DNA"/>
</dbReference>
<dbReference type="Proteomes" id="UP000076727">
    <property type="component" value="Unassembled WGS sequence"/>
</dbReference>
<dbReference type="PANTHER" id="PTHR35204">
    <property type="entry name" value="YALI0A21131P"/>
    <property type="match status" value="1"/>
</dbReference>
<evidence type="ECO:0000313" key="2">
    <source>
        <dbReference type="EMBL" id="KZT72895.1"/>
    </source>
</evidence>
<protein>
    <submittedName>
        <fullName evidence="2">Uncharacterized protein</fullName>
    </submittedName>
</protein>
<gene>
    <name evidence="2" type="ORF">DAEQUDRAFT_685254</name>
</gene>
<reference evidence="2 3" key="1">
    <citation type="journal article" date="2016" name="Mol. Biol. Evol.">
        <title>Comparative Genomics of Early-Diverging Mushroom-Forming Fungi Provides Insights into the Origins of Lignocellulose Decay Capabilities.</title>
        <authorList>
            <person name="Nagy L.G."/>
            <person name="Riley R."/>
            <person name="Tritt A."/>
            <person name="Adam C."/>
            <person name="Daum C."/>
            <person name="Floudas D."/>
            <person name="Sun H."/>
            <person name="Yadav J.S."/>
            <person name="Pangilinan J."/>
            <person name="Larsson K.H."/>
            <person name="Matsuura K."/>
            <person name="Barry K."/>
            <person name="Labutti K."/>
            <person name="Kuo R."/>
            <person name="Ohm R.A."/>
            <person name="Bhattacharya S.S."/>
            <person name="Shirouzu T."/>
            <person name="Yoshinaga Y."/>
            <person name="Martin F.M."/>
            <person name="Grigoriev I.V."/>
            <person name="Hibbett D.S."/>
        </authorList>
    </citation>
    <scope>NUCLEOTIDE SEQUENCE [LARGE SCALE GENOMIC DNA]</scope>
    <source>
        <strain evidence="2 3">L-15889</strain>
    </source>
</reference>
<evidence type="ECO:0000313" key="3">
    <source>
        <dbReference type="Proteomes" id="UP000076727"/>
    </source>
</evidence>
<proteinExistence type="predicted"/>
<dbReference type="InterPro" id="IPR038921">
    <property type="entry name" value="YOR389W-like"/>
</dbReference>
<keyword evidence="1" id="KW-0732">Signal</keyword>
<dbReference type="AlphaFoldDB" id="A0A165T3U9"/>
<accession>A0A165T3U9</accession>
<dbReference type="STRING" id="1314783.A0A165T3U9"/>
<dbReference type="PANTHER" id="PTHR35204:SF1">
    <property type="entry name" value="ENTEROTOXIN"/>
    <property type="match status" value="1"/>
</dbReference>